<name>A0A0D1YSE2_9PEZI</name>
<gene>
    <name evidence="1" type="ORF">PV09_05282</name>
</gene>
<proteinExistence type="predicted"/>
<dbReference type="EMBL" id="KN847544">
    <property type="protein sequence ID" value="KIW03517.1"/>
    <property type="molecule type" value="Genomic_DNA"/>
</dbReference>
<evidence type="ECO:0000313" key="2">
    <source>
        <dbReference type="Proteomes" id="UP000053259"/>
    </source>
</evidence>
<organism evidence="1 2">
    <name type="scientific">Verruconis gallopava</name>
    <dbReference type="NCBI Taxonomy" id="253628"/>
    <lineage>
        <taxon>Eukaryota</taxon>
        <taxon>Fungi</taxon>
        <taxon>Dikarya</taxon>
        <taxon>Ascomycota</taxon>
        <taxon>Pezizomycotina</taxon>
        <taxon>Dothideomycetes</taxon>
        <taxon>Pleosporomycetidae</taxon>
        <taxon>Venturiales</taxon>
        <taxon>Sympoventuriaceae</taxon>
        <taxon>Verruconis</taxon>
    </lineage>
</organism>
<dbReference type="VEuPathDB" id="FungiDB:PV09_05282"/>
<dbReference type="GeneID" id="27313255"/>
<dbReference type="OrthoDB" id="5411041at2759"/>
<dbReference type="AlphaFoldDB" id="A0A0D1YSE2"/>
<dbReference type="HOGENOM" id="CLU_090064_1_0_1"/>
<dbReference type="Proteomes" id="UP000053259">
    <property type="component" value="Unassembled WGS sequence"/>
</dbReference>
<dbReference type="RefSeq" id="XP_016213386.1">
    <property type="nucleotide sequence ID" value="XM_016358767.1"/>
</dbReference>
<evidence type="ECO:0000313" key="1">
    <source>
        <dbReference type="EMBL" id="KIW03517.1"/>
    </source>
</evidence>
<keyword evidence="2" id="KW-1185">Reference proteome</keyword>
<accession>A0A0D1YSE2</accession>
<protein>
    <recommendedName>
        <fullName evidence="3">Rhomboid family membrane protein</fullName>
    </recommendedName>
</protein>
<reference evidence="1 2" key="1">
    <citation type="submission" date="2015-01" db="EMBL/GenBank/DDBJ databases">
        <title>The Genome Sequence of Ochroconis gallopava CBS43764.</title>
        <authorList>
            <consortium name="The Broad Institute Genomics Platform"/>
            <person name="Cuomo C."/>
            <person name="de Hoog S."/>
            <person name="Gorbushina A."/>
            <person name="Stielow B."/>
            <person name="Teixiera M."/>
            <person name="Abouelleil A."/>
            <person name="Chapman S.B."/>
            <person name="Priest M."/>
            <person name="Young S.K."/>
            <person name="Wortman J."/>
            <person name="Nusbaum C."/>
            <person name="Birren B."/>
        </authorList>
    </citation>
    <scope>NUCLEOTIDE SEQUENCE [LARGE SCALE GENOMIC DNA]</scope>
    <source>
        <strain evidence="1 2">CBS 43764</strain>
    </source>
</reference>
<dbReference type="InParanoid" id="A0A0D1YSE2"/>
<sequence>MTSTEPKSPEQPLSPMQQAADFDTIRRNLAIAGVIICPILIALPPRKLDIYTFALGGSTLISLNYLRKHATGRSFLESAGVTGPGNSVAAAGDSYTGLMPTERARLYQQLLKERKEAEAAGKTWVPRTIEEQKSVLESVREAKVEEDWRAIRNRKEREAFERGDGVGTLIKDYFAEALGFKEEDESSDGANGKR</sequence>
<evidence type="ECO:0008006" key="3">
    <source>
        <dbReference type="Google" id="ProtNLM"/>
    </source>
</evidence>